<feature type="transmembrane region" description="Helical" evidence="1">
    <location>
        <begin position="52"/>
        <end position="78"/>
    </location>
</feature>
<evidence type="ECO:0000256" key="1">
    <source>
        <dbReference type="SAM" id="Phobius"/>
    </source>
</evidence>
<gene>
    <name evidence="2" type="ORF">SAMN05660330_03867</name>
</gene>
<evidence type="ECO:0000313" key="3">
    <source>
        <dbReference type="Proteomes" id="UP000199073"/>
    </source>
</evidence>
<sequence length="312" mass="34075">MQNNKFKTPLLQSAAILVIVVVLVVSAGSSDSGASAGGIVTLLSGIGNTILFVIGMAIALTLSIALLIGIFLAAVAMVDSDQASQMYSGLKKNFSLNAARLSGQCCNQNLVEPSISEEEYQHMKQTISALQDSNSALLTKIRQLTGDNESLQSGLQSVRSENSQRLEQIEQLNEVVATLKESEQKTKDLVAELTAKVEKISISQEVKDQLDKLKLLQEQTRGEIDTILQRINSLEDSAKSGSSEGIFAYIEKDEDKKIFAEKIEEAVILEMTYAQIDEHLTESLSPELDKIVKDHPTLTKTYIRSVRELSAD</sequence>
<protein>
    <submittedName>
        <fullName evidence="2">Uncharacterized protein</fullName>
    </submittedName>
</protein>
<accession>A0A1H0V4P6</accession>
<dbReference type="EMBL" id="FNJI01000041">
    <property type="protein sequence ID" value="SDP73351.1"/>
    <property type="molecule type" value="Genomic_DNA"/>
</dbReference>
<name>A0A1H0V4P6_9BACT</name>
<reference evidence="2 3" key="1">
    <citation type="submission" date="2016-10" db="EMBL/GenBank/DDBJ databases">
        <authorList>
            <person name="de Groot N.N."/>
        </authorList>
    </citation>
    <scope>NUCLEOTIDE SEQUENCE [LARGE SCALE GENOMIC DNA]</scope>
    <source>
        <strain evidence="2 3">DSM 12130</strain>
    </source>
</reference>
<proteinExistence type="predicted"/>
<keyword evidence="1" id="KW-1133">Transmembrane helix</keyword>
<organism evidence="2 3">
    <name type="scientific">Desulforhopalus singaporensis</name>
    <dbReference type="NCBI Taxonomy" id="91360"/>
    <lineage>
        <taxon>Bacteria</taxon>
        <taxon>Pseudomonadati</taxon>
        <taxon>Thermodesulfobacteriota</taxon>
        <taxon>Desulfobulbia</taxon>
        <taxon>Desulfobulbales</taxon>
        <taxon>Desulfocapsaceae</taxon>
        <taxon>Desulforhopalus</taxon>
    </lineage>
</organism>
<keyword evidence="1" id="KW-0472">Membrane</keyword>
<dbReference type="RefSeq" id="WP_092225779.1">
    <property type="nucleotide sequence ID" value="NZ_FNJI01000041.1"/>
</dbReference>
<dbReference type="OrthoDB" id="5430819at2"/>
<keyword evidence="1" id="KW-0812">Transmembrane</keyword>
<dbReference type="AlphaFoldDB" id="A0A1H0V4P6"/>
<evidence type="ECO:0000313" key="2">
    <source>
        <dbReference type="EMBL" id="SDP73351.1"/>
    </source>
</evidence>
<keyword evidence="3" id="KW-1185">Reference proteome</keyword>
<dbReference type="Proteomes" id="UP000199073">
    <property type="component" value="Unassembled WGS sequence"/>
</dbReference>